<dbReference type="OrthoDB" id="10065302at2759"/>
<name>A0A1D1VHM9_RAMVA</name>
<reference evidence="1 2" key="1">
    <citation type="journal article" date="2016" name="Nat. Commun.">
        <title>Extremotolerant tardigrade genome and improved radiotolerance of human cultured cells by tardigrade-unique protein.</title>
        <authorList>
            <person name="Hashimoto T."/>
            <person name="Horikawa D.D."/>
            <person name="Saito Y."/>
            <person name="Kuwahara H."/>
            <person name="Kozuka-Hata H."/>
            <person name="Shin-I T."/>
            <person name="Minakuchi Y."/>
            <person name="Ohishi K."/>
            <person name="Motoyama A."/>
            <person name="Aizu T."/>
            <person name="Enomoto A."/>
            <person name="Kondo K."/>
            <person name="Tanaka S."/>
            <person name="Hara Y."/>
            <person name="Koshikawa S."/>
            <person name="Sagara H."/>
            <person name="Miura T."/>
            <person name="Yokobori S."/>
            <person name="Miyagawa K."/>
            <person name="Suzuki Y."/>
            <person name="Kubo T."/>
            <person name="Oyama M."/>
            <person name="Kohara Y."/>
            <person name="Fujiyama A."/>
            <person name="Arakawa K."/>
            <person name="Katayama T."/>
            <person name="Toyoda A."/>
            <person name="Kunieda T."/>
        </authorList>
    </citation>
    <scope>NUCLEOTIDE SEQUENCE [LARGE SCALE GENOMIC DNA]</scope>
    <source>
        <strain evidence="1 2">YOKOZUNA-1</strain>
    </source>
</reference>
<gene>
    <name evidence="1" type="primary">RvY_11880-1</name>
    <name evidence="1" type="synonym">RvY_11880.1</name>
    <name evidence="1" type="ORF">RvY_11880</name>
</gene>
<accession>A0A1D1VHM9</accession>
<dbReference type="AlphaFoldDB" id="A0A1D1VHM9"/>
<evidence type="ECO:0000313" key="1">
    <source>
        <dbReference type="EMBL" id="GAV01120.1"/>
    </source>
</evidence>
<comment type="caution">
    <text evidence="1">The sequence shown here is derived from an EMBL/GenBank/DDBJ whole genome shotgun (WGS) entry which is preliminary data.</text>
</comment>
<sequence>MNNLSFSSNTYGQPLFRVEVITFILNYAGEMGSYFLVEPAYESALEDIRRFYPRLSISQNIITGPEYSQCTDLTPVSDDVLAKFYYSNLSKWRAANLTIFLTNEAGEF</sequence>
<protein>
    <submittedName>
        <fullName evidence="1">Uncharacterized protein</fullName>
    </submittedName>
</protein>
<organism evidence="1 2">
    <name type="scientific">Ramazzottius varieornatus</name>
    <name type="common">Water bear</name>
    <name type="synonym">Tardigrade</name>
    <dbReference type="NCBI Taxonomy" id="947166"/>
    <lineage>
        <taxon>Eukaryota</taxon>
        <taxon>Metazoa</taxon>
        <taxon>Ecdysozoa</taxon>
        <taxon>Tardigrada</taxon>
        <taxon>Eutardigrada</taxon>
        <taxon>Parachela</taxon>
        <taxon>Hypsibioidea</taxon>
        <taxon>Ramazzottiidae</taxon>
        <taxon>Ramazzottius</taxon>
    </lineage>
</organism>
<dbReference type="Proteomes" id="UP000186922">
    <property type="component" value="Unassembled WGS sequence"/>
</dbReference>
<dbReference type="EMBL" id="BDGG01000007">
    <property type="protein sequence ID" value="GAV01120.1"/>
    <property type="molecule type" value="Genomic_DNA"/>
</dbReference>
<evidence type="ECO:0000313" key="2">
    <source>
        <dbReference type="Proteomes" id="UP000186922"/>
    </source>
</evidence>
<proteinExistence type="predicted"/>
<keyword evidence="2" id="KW-1185">Reference proteome</keyword>